<feature type="transmembrane region" description="Helical" evidence="3">
    <location>
        <begin position="6"/>
        <end position="25"/>
    </location>
</feature>
<dbReference type="GO" id="GO:0046872">
    <property type="term" value="F:metal ion binding"/>
    <property type="evidence" value="ECO:0007669"/>
    <property type="project" value="UniProtKB-KW"/>
</dbReference>
<evidence type="ECO:0000259" key="4">
    <source>
        <dbReference type="Pfam" id="PF13359"/>
    </source>
</evidence>
<dbReference type="InterPro" id="IPR027806">
    <property type="entry name" value="HARBI1_dom"/>
</dbReference>
<keyword evidence="2" id="KW-0479">Metal-binding</keyword>
<proteinExistence type="predicted"/>
<keyword evidence="3" id="KW-1133">Transmembrane helix</keyword>
<reference evidence="5 6" key="1">
    <citation type="submission" date="2017-02" db="EMBL/GenBank/DDBJ databases">
        <authorList>
            <person name="Peterson S.W."/>
        </authorList>
    </citation>
    <scope>NUCLEOTIDE SEQUENCE [LARGE SCALE GENOMIC DNA]</scope>
    <source>
        <strain evidence="5 6">SRS1_H2-8</strain>
    </source>
</reference>
<feature type="domain" description="DDE Tnp4" evidence="4">
    <location>
        <begin position="168"/>
        <end position="309"/>
    </location>
</feature>
<evidence type="ECO:0000313" key="6">
    <source>
        <dbReference type="Proteomes" id="UP000239563"/>
    </source>
</evidence>
<evidence type="ECO:0000256" key="3">
    <source>
        <dbReference type="SAM" id="Phobius"/>
    </source>
</evidence>
<evidence type="ECO:0000256" key="1">
    <source>
        <dbReference type="ARBA" id="ARBA00001968"/>
    </source>
</evidence>
<keyword evidence="3" id="KW-0472">Membrane</keyword>
<accession>A0A2N8UMN1</accession>
<sequence length="322" mass="36560">MDGQNSISFLTTLACAVAIGFYLHIIPDSKTLSIACHSYHHFAAMSDKHFKDNFGLTKAELEQIHEALKLPTVIKTLDRDAEDSCTALLMLLGYLRGRSVCGLESQFGWSSARISRVCLTLNNLILKRWSHLLNVCNCRQSLLSKHNLQRYAQHISSKCGMDLVWGFVDGTLCPVARPTQGQEAVYNGWKHIHALKYQIISTPDGLIFVQGPWDGSKNDWSVWKKSNIQEWLSHSSFQEDGKHLYLFGNKGYHLDTHLIMPFKGNNMKPEETQFNIIMSKYHITVEWAIGSIGTLFPRLNNQQQQKFLLTPVAHDYLVAVIL</sequence>
<keyword evidence="3" id="KW-0812">Transmembrane</keyword>
<name>A0A2N8UMN1_9BASI</name>
<gene>
    <name evidence="5" type="ORF">SRS1_25042</name>
</gene>
<dbReference type="Pfam" id="PF13359">
    <property type="entry name" value="DDE_Tnp_4"/>
    <property type="match status" value="1"/>
</dbReference>
<evidence type="ECO:0000313" key="5">
    <source>
        <dbReference type="EMBL" id="SJX65773.1"/>
    </source>
</evidence>
<dbReference type="EMBL" id="LT795072">
    <property type="protein sequence ID" value="SJX65773.1"/>
    <property type="molecule type" value="Genomic_DNA"/>
</dbReference>
<comment type="cofactor">
    <cofactor evidence="1">
        <name>a divalent metal cation</name>
        <dbReference type="ChEBI" id="CHEBI:60240"/>
    </cofactor>
</comment>
<dbReference type="Proteomes" id="UP000239563">
    <property type="component" value="Chromosome XIX"/>
</dbReference>
<evidence type="ECO:0000256" key="2">
    <source>
        <dbReference type="ARBA" id="ARBA00022723"/>
    </source>
</evidence>
<protein>
    <recommendedName>
        <fullName evidence="4">DDE Tnp4 domain-containing protein</fullName>
    </recommendedName>
</protein>
<organism evidence="5 6">
    <name type="scientific">Sporisorium reilianum f. sp. reilianum</name>
    <dbReference type="NCBI Taxonomy" id="72559"/>
    <lineage>
        <taxon>Eukaryota</taxon>
        <taxon>Fungi</taxon>
        <taxon>Dikarya</taxon>
        <taxon>Basidiomycota</taxon>
        <taxon>Ustilaginomycotina</taxon>
        <taxon>Ustilaginomycetes</taxon>
        <taxon>Ustilaginales</taxon>
        <taxon>Ustilaginaceae</taxon>
        <taxon>Sporisorium</taxon>
    </lineage>
</organism>
<dbReference type="AlphaFoldDB" id="A0A2N8UMN1"/>